<gene>
    <name evidence="2" type="ORF">TCM_038151</name>
</gene>
<dbReference type="EMBL" id="CM001887">
    <property type="protein sequence ID" value="EOY31166.1"/>
    <property type="molecule type" value="Genomic_DNA"/>
</dbReference>
<organism evidence="2 3">
    <name type="scientific">Theobroma cacao</name>
    <name type="common">Cacao</name>
    <name type="synonym">Cocoa</name>
    <dbReference type="NCBI Taxonomy" id="3641"/>
    <lineage>
        <taxon>Eukaryota</taxon>
        <taxon>Viridiplantae</taxon>
        <taxon>Streptophyta</taxon>
        <taxon>Embryophyta</taxon>
        <taxon>Tracheophyta</taxon>
        <taxon>Spermatophyta</taxon>
        <taxon>Magnoliopsida</taxon>
        <taxon>eudicotyledons</taxon>
        <taxon>Gunneridae</taxon>
        <taxon>Pentapetalae</taxon>
        <taxon>rosids</taxon>
        <taxon>malvids</taxon>
        <taxon>Malvales</taxon>
        <taxon>Malvaceae</taxon>
        <taxon>Byttnerioideae</taxon>
        <taxon>Theobroma</taxon>
    </lineage>
</organism>
<reference evidence="2 3" key="1">
    <citation type="journal article" date="2013" name="Genome Biol.">
        <title>The genome sequence of the most widely cultivated cacao type and its use to identify candidate genes regulating pod color.</title>
        <authorList>
            <person name="Motamayor J.C."/>
            <person name="Mockaitis K."/>
            <person name="Schmutz J."/>
            <person name="Haiminen N."/>
            <person name="Iii D.L."/>
            <person name="Cornejo O."/>
            <person name="Findley S.D."/>
            <person name="Zheng P."/>
            <person name="Utro F."/>
            <person name="Royaert S."/>
            <person name="Saski C."/>
            <person name="Jenkins J."/>
            <person name="Podicheti R."/>
            <person name="Zhao M."/>
            <person name="Scheffler B.E."/>
            <person name="Stack J.C."/>
            <person name="Feltus F.A."/>
            <person name="Mustiga G.M."/>
            <person name="Amores F."/>
            <person name="Phillips W."/>
            <person name="Marelli J.P."/>
            <person name="May G.D."/>
            <person name="Shapiro H."/>
            <person name="Ma J."/>
            <person name="Bustamante C.D."/>
            <person name="Schnell R.J."/>
            <person name="Main D."/>
            <person name="Gilbert D."/>
            <person name="Parida L."/>
            <person name="Kuhn D.N."/>
        </authorList>
    </citation>
    <scope>NUCLEOTIDE SEQUENCE [LARGE SCALE GENOMIC DNA]</scope>
    <source>
        <strain evidence="3">cv. Matina 1-6</strain>
    </source>
</reference>
<evidence type="ECO:0000256" key="1">
    <source>
        <dbReference type="SAM" id="Phobius"/>
    </source>
</evidence>
<sequence>MKYSGVFLSRWSLLDIFFWPCAVHASSSIMDVLYATCFLLLAFFKCSNQEVTAQSYDIHFDEPCFFLTFSLFTFNHNICIAIQLLKVGLCCNVKLWEENRGRTVQEV</sequence>
<keyword evidence="1" id="KW-0812">Transmembrane</keyword>
<evidence type="ECO:0000313" key="3">
    <source>
        <dbReference type="Proteomes" id="UP000026915"/>
    </source>
</evidence>
<name>A0A061GNV7_THECC</name>
<keyword evidence="1" id="KW-0472">Membrane</keyword>
<evidence type="ECO:0000313" key="2">
    <source>
        <dbReference type="EMBL" id="EOY31166.1"/>
    </source>
</evidence>
<proteinExistence type="predicted"/>
<dbReference type="InParanoid" id="A0A061GNV7"/>
<accession>A0A061GNV7</accession>
<feature type="transmembrane region" description="Helical" evidence="1">
    <location>
        <begin position="16"/>
        <end position="44"/>
    </location>
</feature>
<protein>
    <submittedName>
        <fullName evidence="2">Uncharacterized protein</fullName>
    </submittedName>
</protein>
<dbReference type="HOGENOM" id="CLU_2214783_0_0_1"/>
<dbReference type="Gramene" id="EOY31166">
    <property type="protein sequence ID" value="EOY31166"/>
    <property type="gene ID" value="TCM_038151"/>
</dbReference>
<keyword evidence="1" id="KW-1133">Transmembrane helix</keyword>
<dbReference type="AlphaFoldDB" id="A0A061GNV7"/>
<dbReference type="Proteomes" id="UP000026915">
    <property type="component" value="Chromosome 9"/>
</dbReference>
<keyword evidence="3" id="KW-1185">Reference proteome</keyword>